<keyword evidence="4" id="KW-1185">Reference proteome</keyword>
<evidence type="ECO:0000256" key="1">
    <source>
        <dbReference type="ARBA" id="ARBA00004430"/>
    </source>
</evidence>
<dbReference type="Gene3D" id="3.80.10.10">
    <property type="entry name" value="Ribonuclease Inhibitor"/>
    <property type="match status" value="1"/>
</dbReference>
<reference evidence="3" key="1">
    <citation type="submission" date="2017-08" db="EMBL/GenBank/DDBJ databases">
        <authorList>
            <person name="Polle J.E."/>
            <person name="Barry K."/>
            <person name="Cushman J."/>
            <person name="Schmutz J."/>
            <person name="Tran D."/>
            <person name="Hathwaick L.T."/>
            <person name="Yim W.C."/>
            <person name="Jenkins J."/>
            <person name="Mckie-Krisberg Z.M."/>
            <person name="Prochnik S."/>
            <person name="Lindquist E."/>
            <person name="Dockter R.B."/>
            <person name="Adam C."/>
            <person name="Molina H."/>
            <person name="Bunkerborg J."/>
            <person name="Jin E."/>
            <person name="Buchheim M."/>
            <person name="Magnuson J."/>
        </authorList>
    </citation>
    <scope>NUCLEOTIDE SEQUENCE</scope>
    <source>
        <strain evidence="3">CCAP 19/18</strain>
    </source>
</reference>
<dbReference type="SUPFAM" id="SSF52047">
    <property type="entry name" value="RNI-like"/>
    <property type="match status" value="1"/>
</dbReference>
<protein>
    <submittedName>
        <fullName evidence="3">Uncharacterized protein</fullName>
    </submittedName>
</protein>
<name>A0ABQ7G9S2_DUNSA</name>
<proteinExistence type="predicted"/>
<feature type="region of interest" description="Disordered" evidence="2">
    <location>
        <begin position="1"/>
        <end position="21"/>
    </location>
</feature>
<dbReference type="Proteomes" id="UP000815325">
    <property type="component" value="Unassembled WGS sequence"/>
</dbReference>
<dbReference type="InterPro" id="IPR032675">
    <property type="entry name" value="LRR_dom_sf"/>
</dbReference>
<accession>A0ABQ7G9S2</accession>
<organism evidence="3 4">
    <name type="scientific">Dunaliella salina</name>
    <name type="common">Green alga</name>
    <name type="synonym">Protococcus salinus</name>
    <dbReference type="NCBI Taxonomy" id="3046"/>
    <lineage>
        <taxon>Eukaryota</taxon>
        <taxon>Viridiplantae</taxon>
        <taxon>Chlorophyta</taxon>
        <taxon>core chlorophytes</taxon>
        <taxon>Chlorophyceae</taxon>
        <taxon>CS clade</taxon>
        <taxon>Chlamydomonadales</taxon>
        <taxon>Dunaliellaceae</taxon>
        <taxon>Dunaliella</taxon>
    </lineage>
</organism>
<dbReference type="EMBL" id="MU069956">
    <property type="protein sequence ID" value="KAF5831346.1"/>
    <property type="molecule type" value="Genomic_DNA"/>
</dbReference>
<sequence>MDTDAKVYSESPESSESSDEGFQAHMRTVDHLKITGCSIDRAAAEKLCRLFPCLCNPVGPDDRPRTLQLEQCELGEGVASSLFSCMRLECLAIVDCRLPDPPPYTPSLAPLLSSISSMGDTLQTLILYCHSRKEFDEIPRKEKFDSRMKGHSRGTLFRPLEDLRHLRGLHLGWIASKAAAHDPEAVRDLLCKLPLHSLTLSSLEACSVVPPFVKRVCFDIGLWIAPDARGRGKIELDGVVHRIKGTQEPKVRDDWRPLHGKKKVVHLFTWLSNTQSFF</sequence>
<comment type="caution">
    <text evidence="3">The sequence shown here is derived from an EMBL/GenBank/DDBJ whole genome shotgun (WGS) entry which is preliminary data.</text>
</comment>
<evidence type="ECO:0000256" key="2">
    <source>
        <dbReference type="SAM" id="MobiDB-lite"/>
    </source>
</evidence>
<evidence type="ECO:0000313" key="4">
    <source>
        <dbReference type="Proteomes" id="UP000815325"/>
    </source>
</evidence>
<evidence type="ECO:0000313" key="3">
    <source>
        <dbReference type="EMBL" id="KAF5831346.1"/>
    </source>
</evidence>
<gene>
    <name evidence="3" type="ORF">DUNSADRAFT_13285</name>
</gene>
<comment type="subcellular location">
    <subcellularLocation>
        <location evidence="1">Cytoplasm</location>
        <location evidence="1">Cytoskeleton</location>
        <location evidence="1">Cilium axoneme</location>
    </subcellularLocation>
</comment>